<evidence type="ECO:0000256" key="6">
    <source>
        <dbReference type="ARBA" id="ARBA00022989"/>
    </source>
</evidence>
<dbReference type="Pfam" id="PF12698">
    <property type="entry name" value="ABC2_membrane_3"/>
    <property type="match status" value="1"/>
</dbReference>
<evidence type="ECO:0000256" key="3">
    <source>
        <dbReference type="ARBA" id="ARBA00022448"/>
    </source>
</evidence>
<feature type="transmembrane region" description="Helical" evidence="8">
    <location>
        <begin position="305"/>
        <end position="324"/>
    </location>
</feature>
<dbReference type="InterPro" id="IPR013525">
    <property type="entry name" value="ABC2_TM"/>
</dbReference>
<feature type="domain" description="ABC transmembrane type-2" evidence="9">
    <location>
        <begin position="159"/>
        <end position="385"/>
    </location>
</feature>
<dbReference type="PANTHER" id="PTHR30294:SF45">
    <property type="entry name" value="LINEARMYCIN RESISTANCE PERMEASE PROTEIN LNRN"/>
    <property type="match status" value="1"/>
</dbReference>
<dbReference type="Gene3D" id="3.40.1710.10">
    <property type="entry name" value="abc type-2 transporter like domain"/>
    <property type="match status" value="1"/>
</dbReference>
<dbReference type="PROSITE" id="PS51012">
    <property type="entry name" value="ABC_TM2"/>
    <property type="match status" value="1"/>
</dbReference>
<feature type="transmembrane region" description="Helical" evidence="8">
    <location>
        <begin position="195"/>
        <end position="217"/>
    </location>
</feature>
<comment type="caution">
    <text evidence="10">The sequence shown here is derived from an EMBL/GenBank/DDBJ whole genome shotgun (WGS) entry which is preliminary data.</text>
</comment>
<keyword evidence="6 8" id="KW-1133">Transmembrane helix</keyword>
<feature type="transmembrane region" description="Helical" evidence="8">
    <location>
        <begin position="272"/>
        <end position="293"/>
    </location>
</feature>
<gene>
    <name evidence="10" type="primary">yfiN_2</name>
    <name evidence="10" type="ORF">J1TS3_25800</name>
</gene>
<feature type="transmembrane region" description="Helical" evidence="8">
    <location>
        <begin position="21"/>
        <end position="40"/>
    </location>
</feature>
<evidence type="ECO:0000259" key="9">
    <source>
        <dbReference type="PROSITE" id="PS51012"/>
    </source>
</evidence>
<keyword evidence="11" id="KW-1185">Reference proteome</keyword>
<comment type="subcellular location">
    <subcellularLocation>
        <location evidence="1">Cell membrane</location>
        <topology evidence="1">Multi-pass membrane protein</topology>
    </subcellularLocation>
</comment>
<evidence type="ECO:0000256" key="5">
    <source>
        <dbReference type="ARBA" id="ARBA00022692"/>
    </source>
</evidence>
<sequence>MKKAKAIAVFEIKRIFKKPRSYILMFGMPLLFTFIFGGIFSGGTDDKPNIAVIDRDQSTLSQSLVKELENKKIMNMRIESAEKARSEFEDQKITGYIRIDEGFEEQMLRKEVPKVVFVHSPSFNGATMIEQVINDSMVKLRIGAEAASVYQDMTGGDWKGVQKEIAKGLSEASEGIKNVTVTKSKELASMNNMTAFSAGFTIMFVMIAMLISTGVFLEARQTGVWYRMMSAPVSRKEILLGYLGAFFLIGWIQFGVLMLISTFVFDVYWGNVLGNFVLVSSLLLCIIGLGLFIAGFVQTSEQQTAFGNLIIVSTCMLAGVYWPVEVMPDFMQKMAMFVPQYWGLEGFAELSGRGGTVVDVLLPSAVLLVFTAIFLIVGMSRIRFDRG</sequence>
<evidence type="ECO:0000313" key="10">
    <source>
        <dbReference type="EMBL" id="GIN21446.1"/>
    </source>
</evidence>
<keyword evidence="3" id="KW-0813">Transport</keyword>
<keyword evidence="5 8" id="KW-0812">Transmembrane</keyword>
<proteinExistence type="inferred from homology"/>
<reference evidence="10 11" key="1">
    <citation type="submission" date="2021-03" db="EMBL/GenBank/DDBJ databases">
        <title>Antimicrobial resistance genes in bacteria isolated from Japanese honey, and their potential for conferring macrolide and lincosamide resistance in the American foulbrood pathogen Paenibacillus larvae.</title>
        <authorList>
            <person name="Okamoto M."/>
            <person name="Kumagai M."/>
            <person name="Kanamori H."/>
            <person name="Takamatsu D."/>
        </authorList>
    </citation>
    <scope>NUCLEOTIDE SEQUENCE [LARGE SCALE GENOMIC DNA]</scope>
    <source>
        <strain evidence="10 11">J1TS3</strain>
    </source>
</reference>
<keyword evidence="4" id="KW-1003">Cell membrane</keyword>
<dbReference type="Proteomes" id="UP000680279">
    <property type="component" value="Unassembled WGS sequence"/>
</dbReference>
<evidence type="ECO:0000256" key="1">
    <source>
        <dbReference type="ARBA" id="ARBA00004651"/>
    </source>
</evidence>
<dbReference type="InterPro" id="IPR051449">
    <property type="entry name" value="ABC-2_transporter_component"/>
</dbReference>
<keyword evidence="7 8" id="KW-0472">Membrane</keyword>
<evidence type="ECO:0000256" key="8">
    <source>
        <dbReference type="SAM" id="Phobius"/>
    </source>
</evidence>
<dbReference type="EMBL" id="BOQT01000009">
    <property type="protein sequence ID" value="GIN21446.1"/>
    <property type="molecule type" value="Genomic_DNA"/>
</dbReference>
<dbReference type="PANTHER" id="PTHR30294">
    <property type="entry name" value="MEMBRANE COMPONENT OF ABC TRANSPORTER YHHJ-RELATED"/>
    <property type="match status" value="1"/>
</dbReference>
<comment type="similarity">
    <text evidence="2">Belongs to the ABC-2 integral membrane protein family.</text>
</comment>
<organism evidence="10 11">
    <name type="scientific">Siminovitchia fordii</name>
    <dbReference type="NCBI Taxonomy" id="254759"/>
    <lineage>
        <taxon>Bacteria</taxon>
        <taxon>Bacillati</taxon>
        <taxon>Bacillota</taxon>
        <taxon>Bacilli</taxon>
        <taxon>Bacillales</taxon>
        <taxon>Bacillaceae</taxon>
        <taxon>Siminovitchia</taxon>
    </lineage>
</organism>
<feature type="transmembrane region" description="Helical" evidence="8">
    <location>
        <begin position="360"/>
        <end position="379"/>
    </location>
</feature>
<protein>
    <submittedName>
        <fullName evidence="10">Transport permease YfiN</fullName>
    </submittedName>
</protein>
<accession>A0ABQ4K756</accession>
<evidence type="ECO:0000313" key="11">
    <source>
        <dbReference type="Proteomes" id="UP000680279"/>
    </source>
</evidence>
<evidence type="ECO:0000256" key="2">
    <source>
        <dbReference type="ARBA" id="ARBA00007783"/>
    </source>
</evidence>
<feature type="transmembrane region" description="Helical" evidence="8">
    <location>
        <begin position="238"/>
        <end position="260"/>
    </location>
</feature>
<evidence type="ECO:0000256" key="4">
    <source>
        <dbReference type="ARBA" id="ARBA00022475"/>
    </source>
</evidence>
<name>A0ABQ4K756_9BACI</name>
<dbReference type="InterPro" id="IPR047817">
    <property type="entry name" value="ABC2_TM_bact-type"/>
</dbReference>
<dbReference type="RefSeq" id="WP_018707784.1">
    <property type="nucleotide sequence ID" value="NZ_BOQT01000009.1"/>
</dbReference>
<evidence type="ECO:0000256" key="7">
    <source>
        <dbReference type="ARBA" id="ARBA00023136"/>
    </source>
</evidence>